<dbReference type="Proteomes" id="UP001177021">
    <property type="component" value="Unassembled WGS sequence"/>
</dbReference>
<comment type="caution">
    <text evidence="1">The sequence shown here is derived from an EMBL/GenBank/DDBJ whole genome shotgun (WGS) entry which is preliminary data.</text>
</comment>
<organism evidence="1 2">
    <name type="scientific">Trifolium pratense</name>
    <name type="common">Red clover</name>
    <dbReference type="NCBI Taxonomy" id="57577"/>
    <lineage>
        <taxon>Eukaryota</taxon>
        <taxon>Viridiplantae</taxon>
        <taxon>Streptophyta</taxon>
        <taxon>Embryophyta</taxon>
        <taxon>Tracheophyta</taxon>
        <taxon>Spermatophyta</taxon>
        <taxon>Magnoliopsida</taxon>
        <taxon>eudicotyledons</taxon>
        <taxon>Gunneridae</taxon>
        <taxon>Pentapetalae</taxon>
        <taxon>rosids</taxon>
        <taxon>fabids</taxon>
        <taxon>Fabales</taxon>
        <taxon>Fabaceae</taxon>
        <taxon>Papilionoideae</taxon>
        <taxon>50 kb inversion clade</taxon>
        <taxon>NPAAA clade</taxon>
        <taxon>Hologalegina</taxon>
        <taxon>IRL clade</taxon>
        <taxon>Trifolieae</taxon>
        <taxon>Trifolium</taxon>
    </lineage>
</organism>
<reference evidence="1" key="1">
    <citation type="submission" date="2023-10" db="EMBL/GenBank/DDBJ databases">
        <authorList>
            <person name="Rodriguez Cubillos JULIANA M."/>
            <person name="De Vega J."/>
        </authorList>
    </citation>
    <scope>NUCLEOTIDE SEQUENCE</scope>
</reference>
<protein>
    <submittedName>
        <fullName evidence="1">Uncharacterized protein</fullName>
    </submittedName>
</protein>
<sequence>MTLLQRLLRLLYHHYRGVAHGLSQSEILGQNYRGVAHGVSQSEILGQILVALVKVVLHFEIEIALVLMYLQQLHELLPL</sequence>
<keyword evidence="2" id="KW-1185">Reference proteome</keyword>
<proteinExistence type="predicted"/>
<evidence type="ECO:0000313" key="2">
    <source>
        <dbReference type="Proteomes" id="UP001177021"/>
    </source>
</evidence>
<evidence type="ECO:0000313" key="1">
    <source>
        <dbReference type="EMBL" id="CAJ2652281.1"/>
    </source>
</evidence>
<accession>A0ACB0K6U6</accession>
<gene>
    <name evidence="1" type="ORF">MILVUS5_LOCUS19784</name>
</gene>
<dbReference type="EMBL" id="CASHSV030000206">
    <property type="protein sequence ID" value="CAJ2652281.1"/>
    <property type="molecule type" value="Genomic_DNA"/>
</dbReference>
<name>A0ACB0K6U6_TRIPR</name>